<comment type="caution">
    <text evidence="1">The sequence shown here is derived from an EMBL/GenBank/DDBJ whole genome shotgun (WGS) entry which is preliminary data.</text>
</comment>
<sequence>MKKNHIGIALTLLFFAGAVVGLGLVEYHSETYRVVTTKTNEMPNNKFYGFTFYEEPASFVSYQK</sequence>
<keyword evidence="2" id="KW-1185">Reference proteome</keyword>
<dbReference type="AlphaFoldDB" id="A0A6L8V9Q0"/>
<dbReference type="Proteomes" id="UP000481087">
    <property type="component" value="Unassembled WGS sequence"/>
</dbReference>
<evidence type="ECO:0000313" key="2">
    <source>
        <dbReference type="Proteomes" id="UP000481087"/>
    </source>
</evidence>
<proteinExistence type="predicted"/>
<dbReference type="RefSeq" id="WP_161411532.1">
    <property type="nucleotide sequence ID" value="NZ_WTUZ01000040.1"/>
</dbReference>
<protein>
    <submittedName>
        <fullName evidence="1">Uncharacterized protein</fullName>
    </submittedName>
</protein>
<evidence type="ECO:0000313" key="1">
    <source>
        <dbReference type="EMBL" id="MZQ86984.1"/>
    </source>
</evidence>
<organism evidence="1 2">
    <name type="scientific">Paenibacillus silvestris</name>
    <dbReference type="NCBI Taxonomy" id="2606219"/>
    <lineage>
        <taxon>Bacteria</taxon>
        <taxon>Bacillati</taxon>
        <taxon>Bacillota</taxon>
        <taxon>Bacilli</taxon>
        <taxon>Bacillales</taxon>
        <taxon>Paenibacillaceae</taxon>
        <taxon>Paenibacillus</taxon>
    </lineage>
</organism>
<reference evidence="1 2" key="1">
    <citation type="submission" date="2019-12" db="EMBL/GenBank/DDBJ databases">
        <title>Paenibacillus sp. nov. sp. isolated from soil.</title>
        <authorList>
            <person name="Kim J."/>
            <person name="Jeong S.E."/>
            <person name="Jung H.S."/>
            <person name="Jeon C.O."/>
        </authorList>
    </citation>
    <scope>NUCLEOTIDE SEQUENCE [LARGE SCALE GENOMIC DNA]</scope>
    <source>
        <strain evidence="1 2">5J-6</strain>
    </source>
</reference>
<dbReference type="EMBL" id="WTUZ01000040">
    <property type="protein sequence ID" value="MZQ86984.1"/>
    <property type="molecule type" value="Genomic_DNA"/>
</dbReference>
<accession>A0A6L8V9Q0</accession>
<name>A0A6L8V9Q0_9BACL</name>
<gene>
    <name evidence="1" type="ORF">GQF01_33225</name>
</gene>